<evidence type="ECO:0000259" key="5">
    <source>
        <dbReference type="PROSITE" id="PS50931"/>
    </source>
</evidence>
<dbReference type="InterPro" id="IPR036388">
    <property type="entry name" value="WH-like_DNA-bd_sf"/>
</dbReference>
<dbReference type="Gene3D" id="1.10.10.10">
    <property type="entry name" value="Winged helix-like DNA-binding domain superfamily/Winged helix DNA-binding domain"/>
    <property type="match status" value="1"/>
</dbReference>
<sequence length="289" mass="31989">MELSDLKVFCTVAEQGGISKAAEMLHRVPSNITARIQKLELELGRDLFHREKNRLRISQEGEQLLSYAQRILSLADQAVEHLNSDVPTGVLRVGSMEAVAASRLSSVLYDYHKAYPEVTLEVTTRPTGDLIDKVLNGQLDVALVADPLDDARLHRLPIFEERLVLVSDKATTDISDPKQLGDDLTLLGFSSQCAYRNRLTQWVKQGKLTAKVVEINSYHTLLNCVTAGMGVGLVPEKLLELYPFAKDLNTHALPDTIADTVSTAIWRKDTVRPSVSAYLDILQAASNIQ</sequence>
<dbReference type="PANTHER" id="PTHR30126">
    <property type="entry name" value="HTH-TYPE TRANSCRIPTIONAL REGULATOR"/>
    <property type="match status" value="1"/>
</dbReference>
<keyword evidence="7" id="KW-1185">Reference proteome</keyword>
<gene>
    <name evidence="6" type="ORF">ACFOEK_07435</name>
</gene>
<keyword evidence="2" id="KW-0805">Transcription regulation</keyword>
<dbReference type="InterPro" id="IPR036390">
    <property type="entry name" value="WH_DNA-bd_sf"/>
</dbReference>
<dbReference type="EMBL" id="JBHRSZ010000002">
    <property type="protein sequence ID" value="MFC3150855.1"/>
    <property type="molecule type" value="Genomic_DNA"/>
</dbReference>
<reference evidence="7" key="1">
    <citation type="journal article" date="2019" name="Int. J. Syst. Evol. Microbiol.">
        <title>The Global Catalogue of Microorganisms (GCM) 10K type strain sequencing project: providing services to taxonomists for standard genome sequencing and annotation.</title>
        <authorList>
            <consortium name="The Broad Institute Genomics Platform"/>
            <consortium name="The Broad Institute Genome Sequencing Center for Infectious Disease"/>
            <person name="Wu L."/>
            <person name="Ma J."/>
        </authorList>
    </citation>
    <scope>NUCLEOTIDE SEQUENCE [LARGE SCALE GENOMIC DNA]</scope>
    <source>
        <strain evidence="7">KCTC 52438</strain>
    </source>
</reference>
<evidence type="ECO:0000256" key="3">
    <source>
        <dbReference type="ARBA" id="ARBA00023125"/>
    </source>
</evidence>
<accession>A0ABV7HAI7</accession>
<dbReference type="Gene3D" id="3.40.190.290">
    <property type="match status" value="1"/>
</dbReference>
<dbReference type="InterPro" id="IPR005119">
    <property type="entry name" value="LysR_subst-bd"/>
</dbReference>
<evidence type="ECO:0000256" key="1">
    <source>
        <dbReference type="ARBA" id="ARBA00009437"/>
    </source>
</evidence>
<dbReference type="Proteomes" id="UP001595476">
    <property type="component" value="Unassembled WGS sequence"/>
</dbReference>
<evidence type="ECO:0000313" key="7">
    <source>
        <dbReference type="Proteomes" id="UP001595476"/>
    </source>
</evidence>
<feature type="domain" description="HTH lysR-type" evidence="5">
    <location>
        <begin position="1"/>
        <end position="58"/>
    </location>
</feature>
<dbReference type="SUPFAM" id="SSF46785">
    <property type="entry name" value="Winged helix' DNA-binding domain"/>
    <property type="match status" value="1"/>
</dbReference>
<evidence type="ECO:0000256" key="2">
    <source>
        <dbReference type="ARBA" id="ARBA00023015"/>
    </source>
</evidence>
<dbReference type="InterPro" id="IPR000847">
    <property type="entry name" value="LysR_HTH_N"/>
</dbReference>
<dbReference type="PROSITE" id="PS50931">
    <property type="entry name" value="HTH_LYSR"/>
    <property type="match status" value="1"/>
</dbReference>
<comment type="similarity">
    <text evidence="1">Belongs to the LysR transcriptional regulatory family.</text>
</comment>
<organism evidence="6 7">
    <name type="scientific">Litoribrevibacter euphylliae</name>
    <dbReference type="NCBI Taxonomy" id="1834034"/>
    <lineage>
        <taxon>Bacteria</taxon>
        <taxon>Pseudomonadati</taxon>
        <taxon>Pseudomonadota</taxon>
        <taxon>Gammaproteobacteria</taxon>
        <taxon>Oceanospirillales</taxon>
        <taxon>Oceanospirillaceae</taxon>
        <taxon>Litoribrevibacter</taxon>
    </lineage>
</organism>
<dbReference type="Pfam" id="PF00126">
    <property type="entry name" value="HTH_1"/>
    <property type="match status" value="1"/>
</dbReference>
<keyword evidence="3" id="KW-0238">DNA-binding</keyword>
<keyword evidence="4" id="KW-0804">Transcription</keyword>
<name>A0ABV7HAI7_9GAMM</name>
<protein>
    <submittedName>
        <fullName evidence="6">LysR substrate-binding domain-containing protein</fullName>
    </submittedName>
</protein>
<dbReference type="Pfam" id="PF03466">
    <property type="entry name" value="LysR_substrate"/>
    <property type="match status" value="1"/>
</dbReference>
<dbReference type="PANTHER" id="PTHR30126:SF40">
    <property type="entry name" value="HTH-TYPE TRANSCRIPTIONAL REGULATOR GLTR"/>
    <property type="match status" value="1"/>
</dbReference>
<proteinExistence type="inferred from homology"/>
<evidence type="ECO:0000313" key="6">
    <source>
        <dbReference type="EMBL" id="MFC3150855.1"/>
    </source>
</evidence>
<comment type="caution">
    <text evidence="6">The sequence shown here is derived from an EMBL/GenBank/DDBJ whole genome shotgun (WGS) entry which is preliminary data.</text>
</comment>
<evidence type="ECO:0000256" key="4">
    <source>
        <dbReference type="ARBA" id="ARBA00023163"/>
    </source>
</evidence>
<dbReference type="SUPFAM" id="SSF53850">
    <property type="entry name" value="Periplasmic binding protein-like II"/>
    <property type="match status" value="1"/>
</dbReference>
<dbReference type="RefSeq" id="WP_386718426.1">
    <property type="nucleotide sequence ID" value="NZ_JBHRSZ010000002.1"/>
</dbReference>